<dbReference type="PANTHER" id="PTHR30055:SF235">
    <property type="entry name" value="TRANSCRIPTIONAL REGULATORY PROTEIN"/>
    <property type="match status" value="1"/>
</dbReference>
<dbReference type="InterPro" id="IPR009057">
    <property type="entry name" value="Homeodomain-like_sf"/>
</dbReference>
<dbReference type="InterPro" id="IPR041678">
    <property type="entry name" value="TetR_C_16"/>
</dbReference>
<dbReference type="PROSITE" id="PS01081">
    <property type="entry name" value="HTH_TETR_1"/>
    <property type="match status" value="1"/>
</dbReference>
<dbReference type="RefSeq" id="WP_059209795.1">
    <property type="nucleotide sequence ID" value="NZ_KQ948670.1"/>
</dbReference>
<feature type="compositionally biased region" description="Basic and acidic residues" evidence="3">
    <location>
        <begin position="1"/>
        <end position="12"/>
    </location>
</feature>
<accession>A0A101RSB0</accession>
<dbReference type="Gene3D" id="1.10.10.60">
    <property type="entry name" value="Homeodomain-like"/>
    <property type="match status" value="1"/>
</dbReference>
<dbReference type="STRING" id="58343.AQJ46_37370"/>
<feature type="domain" description="HTH tetR-type" evidence="4">
    <location>
        <begin position="24"/>
        <end position="84"/>
    </location>
</feature>
<evidence type="ECO:0000313" key="6">
    <source>
        <dbReference type="Proteomes" id="UP000053669"/>
    </source>
</evidence>
<evidence type="ECO:0000313" key="5">
    <source>
        <dbReference type="EMBL" id="KUN60872.1"/>
    </source>
</evidence>
<dbReference type="Gene3D" id="1.10.357.10">
    <property type="entry name" value="Tetracycline Repressor, domain 2"/>
    <property type="match status" value="1"/>
</dbReference>
<proteinExistence type="predicted"/>
<reference evidence="5 6" key="1">
    <citation type="submission" date="2015-10" db="EMBL/GenBank/DDBJ databases">
        <title>Draft genome sequence of Streptomyces canus DSM 40017, type strain for the species Streptomyces canus.</title>
        <authorList>
            <person name="Ruckert C."/>
            <person name="Winkler A."/>
            <person name="Kalinowski J."/>
            <person name="Kampfer P."/>
            <person name="Glaeser S."/>
        </authorList>
    </citation>
    <scope>NUCLEOTIDE SEQUENCE [LARGE SCALE GENOMIC DNA]</scope>
    <source>
        <strain evidence="5 6">DSM 40017</strain>
    </source>
</reference>
<dbReference type="Pfam" id="PF17920">
    <property type="entry name" value="TetR_C_16"/>
    <property type="match status" value="1"/>
</dbReference>
<dbReference type="EMBL" id="LMWU01000044">
    <property type="protein sequence ID" value="KUN60872.1"/>
    <property type="molecule type" value="Genomic_DNA"/>
</dbReference>
<dbReference type="SUPFAM" id="SSF46689">
    <property type="entry name" value="Homeodomain-like"/>
    <property type="match status" value="1"/>
</dbReference>
<dbReference type="InterPro" id="IPR050109">
    <property type="entry name" value="HTH-type_TetR-like_transc_reg"/>
</dbReference>
<comment type="caution">
    <text evidence="5">The sequence shown here is derived from an EMBL/GenBank/DDBJ whole genome shotgun (WGS) entry which is preliminary data.</text>
</comment>
<sequence>MEEGAAKGREEPGGPPRRRRRDPEGHRAAILDAARHAFAERGYARTTLRDIAGRAGVTHGLITRHFSSKERLFLAAVPGNRDLEQSAAGDPATLPDRIADAFVRRMETDAVGDPLVALVRGAASDERAAADLLSAMQERSAAVYGSVLSPDGTATRDDDLDARVALVGSLMIGVAFSRYIARTDPLASMPPEQLTAYLTRMLRHILVD</sequence>
<feature type="region of interest" description="Disordered" evidence="3">
    <location>
        <begin position="1"/>
        <end position="25"/>
    </location>
</feature>
<gene>
    <name evidence="5" type="ORF">AQJ46_37370</name>
</gene>
<dbReference type="Proteomes" id="UP000053669">
    <property type="component" value="Unassembled WGS sequence"/>
</dbReference>
<dbReference type="PANTHER" id="PTHR30055">
    <property type="entry name" value="HTH-TYPE TRANSCRIPTIONAL REGULATOR RUTR"/>
    <property type="match status" value="1"/>
</dbReference>
<evidence type="ECO:0000256" key="3">
    <source>
        <dbReference type="SAM" id="MobiDB-lite"/>
    </source>
</evidence>
<dbReference type="SUPFAM" id="SSF48498">
    <property type="entry name" value="Tetracyclin repressor-like, C-terminal domain"/>
    <property type="match status" value="1"/>
</dbReference>
<keyword evidence="1 2" id="KW-0238">DNA-binding</keyword>
<dbReference type="GO" id="GO:0000976">
    <property type="term" value="F:transcription cis-regulatory region binding"/>
    <property type="evidence" value="ECO:0007669"/>
    <property type="project" value="TreeGrafter"/>
</dbReference>
<dbReference type="InterPro" id="IPR036271">
    <property type="entry name" value="Tet_transcr_reg_TetR-rel_C_sf"/>
</dbReference>
<dbReference type="InterPro" id="IPR023772">
    <property type="entry name" value="DNA-bd_HTH_TetR-type_CS"/>
</dbReference>
<organism evidence="5 6">
    <name type="scientific">Streptomyces canus</name>
    <dbReference type="NCBI Taxonomy" id="58343"/>
    <lineage>
        <taxon>Bacteria</taxon>
        <taxon>Bacillati</taxon>
        <taxon>Actinomycetota</taxon>
        <taxon>Actinomycetes</taxon>
        <taxon>Kitasatosporales</taxon>
        <taxon>Streptomycetaceae</taxon>
        <taxon>Streptomyces</taxon>
        <taxon>Streptomyces aurantiacus group</taxon>
    </lineage>
</organism>
<dbReference type="Pfam" id="PF00440">
    <property type="entry name" value="TetR_N"/>
    <property type="match status" value="1"/>
</dbReference>
<name>A0A101RSB0_9ACTN</name>
<dbReference type="InterPro" id="IPR001647">
    <property type="entry name" value="HTH_TetR"/>
</dbReference>
<evidence type="ECO:0000256" key="2">
    <source>
        <dbReference type="PROSITE-ProRule" id="PRU00335"/>
    </source>
</evidence>
<feature type="DNA-binding region" description="H-T-H motif" evidence="2">
    <location>
        <begin position="47"/>
        <end position="66"/>
    </location>
</feature>
<evidence type="ECO:0000259" key="4">
    <source>
        <dbReference type="PROSITE" id="PS50977"/>
    </source>
</evidence>
<dbReference type="PROSITE" id="PS50977">
    <property type="entry name" value="HTH_TETR_2"/>
    <property type="match status" value="1"/>
</dbReference>
<dbReference type="GO" id="GO:0003700">
    <property type="term" value="F:DNA-binding transcription factor activity"/>
    <property type="evidence" value="ECO:0007669"/>
    <property type="project" value="TreeGrafter"/>
</dbReference>
<dbReference type="PRINTS" id="PR00455">
    <property type="entry name" value="HTHTETR"/>
</dbReference>
<evidence type="ECO:0000256" key="1">
    <source>
        <dbReference type="ARBA" id="ARBA00023125"/>
    </source>
</evidence>
<dbReference type="AlphaFoldDB" id="A0A101RSB0"/>
<protein>
    <submittedName>
        <fullName evidence="5">TetR family transcriptional regulator</fullName>
    </submittedName>
</protein>